<dbReference type="Proteomes" id="UP001052739">
    <property type="component" value="Unassembled WGS sequence"/>
</dbReference>
<feature type="region of interest" description="Disordered" evidence="1">
    <location>
        <begin position="103"/>
        <end position="141"/>
    </location>
</feature>
<evidence type="ECO:0000256" key="1">
    <source>
        <dbReference type="SAM" id="MobiDB-lite"/>
    </source>
</evidence>
<sequence length="141" mass="14386">MLGLELSGAGLGILGMARSAGRWPAGRGASACASPITNRSPLPDEHASGATWRPLEATAGRVGAAGRHCPLTKTDPQPAGRPAPALLPTGAVVVSITAGVVDETRSPRPSAQVPCSQRAVDHHTHEPAVNRGTGSHRNVRC</sequence>
<feature type="compositionally biased region" description="Basic and acidic residues" evidence="1">
    <location>
        <begin position="119"/>
        <end position="128"/>
    </location>
</feature>
<gene>
    <name evidence="2" type="ORF">Shyd_56850</name>
</gene>
<feature type="region of interest" description="Disordered" evidence="1">
    <location>
        <begin position="63"/>
        <end position="86"/>
    </location>
</feature>
<dbReference type="EMBL" id="BNDW01000050">
    <property type="protein sequence ID" value="GHI24314.1"/>
    <property type="molecule type" value="Genomic_DNA"/>
</dbReference>
<comment type="caution">
    <text evidence="2">The sequence shown here is derived from an EMBL/GenBank/DDBJ whole genome shotgun (WGS) entry which is preliminary data.</text>
</comment>
<protein>
    <submittedName>
        <fullName evidence="2">Uncharacterized protein</fullName>
    </submittedName>
</protein>
<name>A0ABQ3PH23_9ACTN</name>
<reference evidence="2" key="1">
    <citation type="submission" date="2024-05" db="EMBL/GenBank/DDBJ databases">
        <title>Whole genome shotgun sequence of Streptomyces hydrogenans NBRC 13475.</title>
        <authorList>
            <person name="Komaki H."/>
            <person name="Tamura T."/>
        </authorList>
    </citation>
    <scope>NUCLEOTIDE SEQUENCE</scope>
    <source>
        <strain evidence="2">NBRC 13475</strain>
    </source>
</reference>
<proteinExistence type="predicted"/>
<accession>A0ABQ3PH23</accession>
<evidence type="ECO:0000313" key="3">
    <source>
        <dbReference type="Proteomes" id="UP001052739"/>
    </source>
</evidence>
<organism evidence="2 3">
    <name type="scientific">Streptomyces hydrogenans</name>
    <dbReference type="NCBI Taxonomy" id="1873719"/>
    <lineage>
        <taxon>Bacteria</taxon>
        <taxon>Bacillati</taxon>
        <taxon>Actinomycetota</taxon>
        <taxon>Actinomycetes</taxon>
        <taxon>Kitasatosporales</taxon>
        <taxon>Streptomycetaceae</taxon>
        <taxon>Streptomyces</taxon>
    </lineage>
</organism>
<keyword evidence="3" id="KW-1185">Reference proteome</keyword>
<feature type="compositionally biased region" description="Polar residues" evidence="1">
    <location>
        <begin position="132"/>
        <end position="141"/>
    </location>
</feature>
<evidence type="ECO:0000313" key="2">
    <source>
        <dbReference type="EMBL" id="GHI24314.1"/>
    </source>
</evidence>